<proteinExistence type="inferred from homology"/>
<organism evidence="4 5">
    <name type="scientific">Aspergillus avenaceus</name>
    <dbReference type="NCBI Taxonomy" id="36643"/>
    <lineage>
        <taxon>Eukaryota</taxon>
        <taxon>Fungi</taxon>
        <taxon>Dikarya</taxon>
        <taxon>Ascomycota</taxon>
        <taxon>Pezizomycotina</taxon>
        <taxon>Eurotiomycetes</taxon>
        <taxon>Eurotiomycetidae</taxon>
        <taxon>Eurotiales</taxon>
        <taxon>Aspergillaceae</taxon>
        <taxon>Aspergillus</taxon>
        <taxon>Aspergillus subgen. Circumdati</taxon>
    </lineage>
</organism>
<feature type="chain" id="PRO_5024860679" evidence="2">
    <location>
        <begin position="18"/>
        <end position="334"/>
    </location>
</feature>
<dbReference type="PANTHER" id="PTHR43264:SF1">
    <property type="entry name" value="INOSINE_URIDINE-PREFERRING NUCLEOSIDE HYDROLASE DOMAIN-CONTAINING PROTEIN"/>
    <property type="match status" value="1"/>
</dbReference>
<dbReference type="PANTHER" id="PTHR43264">
    <property type="match status" value="1"/>
</dbReference>
<feature type="signal peptide" evidence="2">
    <location>
        <begin position="1"/>
        <end position="17"/>
    </location>
</feature>
<dbReference type="InterPro" id="IPR001910">
    <property type="entry name" value="Inosine/uridine_hydrolase_dom"/>
</dbReference>
<sequence length="334" mass="36611">MQWIHILAFIFAGLTTGSNLRKKIIIDTDLFSDVDDAGALLLACTHSQADLLGVNINYPSTYSVLAASSILGYYKHSHIPIGVPQPVTNRTFFDSRAYILGEYASKVAYNWRQHSDMPWMDTSSAWDPVQLYRKLLSEQEDQSVTIASIGFLDNLSGLLSSSADAYSPLPGSALVATKVKELVIMGGAYPCGHEYNFYGYNASAAAHVINTWPGRMVFSGAELGGPVYSGARLTVEGPIGDPVKAAYQWYTGYNQSRNSWDPLTVLYAIEGLGRTFVYGNEGGRNYVYPDGRNEWLQRDSPHAQHYLELAVSEKDAGALLDEYFVQGAAMASGQ</sequence>
<keyword evidence="4" id="KW-0378">Hydrolase</keyword>
<keyword evidence="2" id="KW-0732">Signal</keyword>
<dbReference type="SUPFAM" id="SSF53590">
    <property type="entry name" value="Nucleoside hydrolase"/>
    <property type="match status" value="1"/>
</dbReference>
<protein>
    <submittedName>
        <fullName evidence="4">Inosine-uridine preferring nucleoside hydrolase-domain-containing protein</fullName>
    </submittedName>
</protein>
<evidence type="ECO:0000313" key="5">
    <source>
        <dbReference type="Proteomes" id="UP000325780"/>
    </source>
</evidence>
<comment type="similarity">
    <text evidence="1">Belongs to the IUNH family.</text>
</comment>
<gene>
    <name evidence="4" type="ORF">BDV25DRAFT_135080</name>
</gene>
<dbReference type="AlphaFoldDB" id="A0A5N6UAU2"/>
<dbReference type="InterPro" id="IPR036452">
    <property type="entry name" value="Ribo_hydro-like"/>
</dbReference>
<evidence type="ECO:0000259" key="3">
    <source>
        <dbReference type="Pfam" id="PF01156"/>
    </source>
</evidence>
<evidence type="ECO:0000256" key="2">
    <source>
        <dbReference type="SAM" id="SignalP"/>
    </source>
</evidence>
<dbReference type="GO" id="GO:0016799">
    <property type="term" value="F:hydrolase activity, hydrolyzing N-glycosyl compounds"/>
    <property type="evidence" value="ECO:0007669"/>
    <property type="project" value="InterPro"/>
</dbReference>
<accession>A0A5N6UAU2</accession>
<evidence type="ECO:0000313" key="4">
    <source>
        <dbReference type="EMBL" id="KAE8155331.1"/>
    </source>
</evidence>
<feature type="domain" description="Inosine/uridine-preferring nucleoside hydrolase" evidence="3">
    <location>
        <begin position="24"/>
        <end position="270"/>
    </location>
</feature>
<dbReference type="EMBL" id="ML742023">
    <property type="protein sequence ID" value="KAE8155331.1"/>
    <property type="molecule type" value="Genomic_DNA"/>
</dbReference>
<keyword evidence="5" id="KW-1185">Reference proteome</keyword>
<reference evidence="4 5" key="1">
    <citation type="submission" date="2019-04" db="EMBL/GenBank/DDBJ databases">
        <title>Friends and foes A comparative genomics study of 23 Aspergillus species from section Flavi.</title>
        <authorList>
            <consortium name="DOE Joint Genome Institute"/>
            <person name="Kjaerbolling I."/>
            <person name="Vesth T."/>
            <person name="Frisvad J.C."/>
            <person name="Nybo J.L."/>
            <person name="Theobald S."/>
            <person name="Kildgaard S."/>
            <person name="Isbrandt T."/>
            <person name="Kuo A."/>
            <person name="Sato A."/>
            <person name="Lyhne E.K."/>
            <person name="Kogle M.E."/>
            <person name="Wiebenga A."/>
            <person name="Kun R.S."/>
            <person name="Lubbers R.J."/>
            <person name="Makela M.R."/>
            <person name="Barry K."/>
            <person name="Chovatia M."/>
            <person name="Clum A."/>
            <person name="Daum C."/>
            <person name="Haridas S."/>
            <person name="He G."/>
            <person name="LaButti K."/>
            <person name="Lipzen A."/>
            <person name="Mondo S."/>
            <person name="Riley R."/>
            <person name="Salamov A."/>
            <person name="Simmons B.A."/>
            <person name="Magnuson J.K."/>
            <person name="Henrissat B."/>
            <person name="Mortensen U.H."/>
            <person name="Larsen T.O."/>
            <person name="Devries R.P."/>
            <person name="Grigoriev I.V."/>
            <person name="Machida M."/>
            <person name="Baker S.E."/>
            <person name="Andersen M.R."/>
        </authorList>
    </citation>
    <scope>NUCLEOTIDE SEQUENCE [LARGE SCALE GENOMIC DNA]</scope>
    <source>
        <strain evidence="4 5">IBT 18842</strain>
    </source>
</reference>
<dbReference type="Gene3D" id="3.90.245.10">
    <property type="entry name" value="Ribonucleoside hydrolase-like"/>
    <property type="match status" value="1"/>
</dbReference>
<name>A0A5N6UAU2_ASPAV</name>
<evidence type="ECO:0000256" key="1">
    <source>
        <dbReference type="ARBA" id="ARBA00009176"/>
    </source>
</evidence>
<dbReference type="Proteomes" id="UP000325780">
    <property type="component" value="Unassembled WGS sequence"/>
</dbReference>
<dbReference type="Pfam" id="PF01156">
    <property type="entry name" value="IU_nuc_hydro"/>
    <property type="match status" value="1"/>
</dbReference>
<dbReference type="OrthoDB" id="187522at2759"/>